<keyword evidence="2" id="KW-1185">Reference proteome</keyword>
<evidence type="ECO:0000313" key="1">
    <source>
        <dbReference type="EMBL" id="KAJ1676547.1"/>
    </source>
</evidence>
<evidence type="ECO:0000313" key="2">
    <source>
        <dbReference type="Proteomes" id="UP001145114"/>
    </source>
</evidence>
<comment type="caution">
    <text evidence="1">The sequence shown here is derived from an EMBL/GenBank/DDBJ whole genome shotgun (WGS) entry which is preliminary data.</text>
</comment>
<dbReference type="Proteomes" id="UP001145114">
    <property type="component" value="Unassembled WGS sequence"/>
</dbReference>
<reference evidence="1" key="1">
    <citation type="submission" date="2022-06" db="EMBL/GenBank/DDBJ databases">
        <title>Phylogenomic reconstructions and comparative analyses of Kickxellomycotina fungi.</title>
        <authorList>
            <person name="Reynolds N.K."/>
            <person name="Stajich J.E."/>
            <person name="Barry K."/>
            <person name="Grigoriev I.V."/>
            <person name="Crous P."/>
            <person name="Smith M.E."/>
        </authorList>
    </citation>
    <scope>NUCLEOTIDE SEQUENCE</scope>
    <source>
        <strain evidence="1">RSA 2271</strain>
    </source>
</reference>
<protein>
    <submittedName>
        <fullName evidence="1">Pre-mRNA-splicing factor cwc22</fullName>
    </submittedName>
</protein>
<name>A0ACC1HK19_9FUNG</name>
<organism evidence="1 2">
    <name type="scientific">Spiromyces aspiralis</name>
    <dbReference type="NCBI Taxonomy" id="68401"/>
    <lineage>
        <taxon>Eukaryota</taxon>
        <taxon>Fungi</taxon>
        <taxon>Fungi incertae sedis</taxon>
        <taxon>Zoopagomycota</taxon>
        <taxon>Kickxellomycotina</taxon>
        <taxon>Kickxellomycetes</taxon>
        <taxon>Kickxellales</taxon>
        <taxon>Kickxellaceae</taxon>
        <taxon>Spiromyces</taxon>
    </lineage>
</organism>
<gene>
    <name evidence="1" type="primary">CWC22_2</name>
    <name evidence="1" type="ORF">EV182_007977</name>
</gene>
<proteinExistence type="predicted"/>
<sequence>MSNSPRHRRRHYSRHGRSESSYERSPDRRRDAASQPHRGADDVNGNAPTVLIKPGAPGGRYIPPAKLRLLMAEANLSLDKASKEYQRVEWDKLKKALNGNINKLNISNIKTIIPELIHLNLIRGRGLFCRAIMRAQAFSPTFTPVYAALVAVINTKLPLVGELLVTRLVVQFRKAFRRDQKALCLATTSFLAQLTNQR</sequence>
<accession>A0ACC1HK19</accession>
<dbReference type="EMBL" id="JAMZIH010003916">
    <property type="protein sequence ID" value="KAJ1676547.1"/>
    <property type="molecule type" value="Genomic_DNA"/>
</dbReference>
<feature type="non-terminal residue" evidence="1">
    <location>
        <position position="198"/>
    </location>
</feature>